<evidence type="ECO:0008006" key="5">
    <source>
        <dbReference type="Google" id="ProtNLM"/>
    </source>
</evidence>
<keyword evidence="4" id="KW-1185">Reference proteome</keyword>
<evidence type="ECO:0000259" key="2">
    <source>
        <dbReference type="Pfam" id="PF14581"/>
    </source>
</evidence>
<evidence type="ECO:0000313" key="4">
    <source>
        <dbReference type="Proteomes" id="UP001499951"/>
    </source>
</evidence>
<dbReference type="Pfam" id="PF14581">
    <property type="entry name" value="SseB_C"/>
    <property type="match status" value="1"/>
</dbReference>
<name>A0ABP3PKP0_9PROT</name>
<dbReference type="Pfam" id="PF07179">
    <property type="entry name" value="SseB"/>
    <property type="match status" value="1"/>
</dbReference>
<dbReference type="EMBL" id="BAAADD010000004">
    <property type="protein sequence ID" value="GAA0568004.1"/>
    <property type="molecule type" value="Genomic_DNA"/>
</dbReference>
<proteinExistence type="predicted"/>
<comment type="caution">
    <text evidence="3">The sequence shown here is derived from an EMBL/GenBank/DDBJ whole genome shotgun (WGS) entry which is preliminary data.</text>
</comment>
<sequence length="231" mass="25207">MAFTPENDLERAMLQAVSNPSAQADFYRLLLSSELVALGTMADAMTLETVQGPAGEFHPVFTSPARVAALKTRPLPQFTIQGRRLFEIAVGAQFVLNPGSVPDKIMKADEIDWCLKTFPPEGEIVVLQPKVYPTRLVKGLCVLFTSRAAIDAAHLAFVMRTGIDTEPHPLIGLEAEGDVPRLAQEIFEAGAAIMPDAPIEVVYLDPRGPLDPLQTHLLSVPPFYRRALPPN</sequence>
<accession>A0ABP3PKP0</accession>
<reference evidence="4" key="1">
    <citation type="journal article" date="2019" name="Int. J. Syst. Evol. Microbiol.">
        <title>The Global Catalogue of Microorganisms (GCM) 10K type strain sequencing project: providing services to taxonomists for standard genome sequencing and annotation.</title>
        <authorList>
            <consortium name="The Broad Institute Genomics Platform"/>
            <consortium name="The Broad Institute Genome Sequencing Center for Infectious Disease"/>
            <person name="Wu L."/>
            <person name="Ma J."/>
        </authorList>
    </citation>
    <scope>NUCLEOTIDE SEQUENCE [LARGE SCALE GENOMIC DNA]</scope>
    <source>
        <strain evidence="4">JCM 15089</strain>
    </source>
</reference>
<protein>
    <recommendedName>
        <fullName evidence="5">SseB protein N-terminal domain-containing protein</fullName>
    </recommendedName>
</protein>
<feature type="domain" description="SseB protein N-terminal" evidence="1">
    <location>
        <begin position="10"/>
        <end position="113"/>
    </location>
</feature>
<feature type="domain" description="SseB protein C-terminal" evidence="2">
    <location>
        <begin position="122"/>
        <end position="226"/>
    </location>
</feature>
<dbReference type="RefSeq" id="WP_166930022.1">
    <property type="nucleotide sequence ID" value="NZ_BAAADD010000004.1"/>
</dbReference>
<evidence type="ECO:0000259" key="1">
    <source>
        <dbReference type="Pfam" id="PF07179"/>
    </source>
</evidence>
<organism evidence="3 4">
    <name type="scientific">Rhizomicrobium electricum</name>
    <dbReference type="NCBI Taxonomy" id="480070"/>
    <lineage>
        <taxon>Bacteria</taxon>
        <taxon>Pseudomonadati</taxon>
        <taxon>Pseudomonadota</taxon>
        <taxon>Alphaproteobacteria</taxon>
        <taxon>Micropepsales</taxon>
        <taxon>Micropepsaceae</taxon>
        <taxon>Rhizomicrobium</taxon>
    </lineage>
</organism>
<dbReference type="InterPro" id="IPR027945">
    <property type="entry name" value="SseB_C"/>
</dbReference>
<evidence type="ECO:0000313" key="3">
    <source>
        <dbReference type="EMBL" id="GAA0568004.1"/>
    </source>
</evidence>
<gene>
    <name evidence="3" type="ORF">GCM10008942_15690</name>
</gene>
<dbReference type="Proteomes" id="UP001499951">
    <property type="component" value="Unassembled WGS sequence"/>
</dbReference>
<dbReference type="InterPro" id="IPR009839">
    <property type="entry name" value="SseB_N"/>
</dbReference>